<protein>
    <recommendedName>
        <fullName evidence="13">Malectin-like domain-containing protein</fullName>
    </recommendedName>
</protein>
<evidence type="ECO:0000256" key="8">
    <source>
        <dbReference type="ARBA" id="ARBA00022840"/>
    </source>
</evidence>
<feature type="domain" description="Malectin-like" evidence="13">
    <location>
        <begin position="41"/>
        <end position="407"/>
    </location>
</feature>
<evidence type="ECO:0000256" key="12">
    <source>
        <dbReference type="SAM" id="SignalP"/>
    </source>
</evidence>
<evidence type="ECO:0000256" key="1">
    <source>
        <dbReference type="ARBA" id="ARBA00004479"/>
    </source>
</evidence>
<dbReference type="OMA" id="FKLQTYD"/>
<evidence type="ECO:0000313" key="14">
    <source>
        <dbReference type="EnsemblPlants" id="cds.evm.model.07.346"/>
    </source>
</evidence>
<reference evidence="14" key="2">
    <citation type="submission" date="2021-03" db="UniProtKB">
        <authorList>
            <consortium name="EnsemblPlants"/>
        </authorList>
    </citation>
    <scope>IDENTIFICATION</scope>
</reference>
<proteinExistence type="predicted"/>
<sequence>MNSNTNTIYCVVFFLFFLSLAFVETKNLESESSVVSESYVLSCGAQIESTDINGRKWIPDSKLVTPSGVSINGTAMHQDPSLPSQVPYMTARIFTSEAAYNFNVQPKKRLWIRLHFYPSSYNDLNPNDAFFSVIANGFTLLNNFSASITAEALTQAYIIKEFSFLPVLNGNLSISFKPSPQKNGSFAFVNGIEVIPMPDIFEPANLVGSEQGQTIDVRSSLVQTMYRLNVGGQYIPTTSDSGLSRTWYDDSPYMFGSAYGITSEAGKSLSIDYPPNMPEYIAPRSVYRSARTMGNSSETNQNYNLTWTFEVDAYFTYVVRFHFCEIEQTKINERVFDIFLNNQTAQPSVDVIAWAGSRGVPVYRDYAIYVNDSRIGCAKLWIALHPTVSSKPENLDAILNGLEIFKVNDTHGNLAGPNPVPSEMRQEDEELLYSWL</sequence>
<evidence type="ECO:0000256" key="7">
    <source>
        <dbReference type="ARBA" id="ARBA00022777"/>
    </source>
</evidence>
<dbReference type="EnsemblPlants" id="evm.model.07.346">
    <property type="protein sequence ID" value="cds.evm.model.07.346"/>
    <property type="gene ID" value="evm.TU.07.346"/>
</dbReference>
<keyword evidence="2" id="KW-0723">Serine/threonine-protein kinase</keyword>
<keyword evidence="10" id="KW-0472">Membrane</keyword>
<evidence type="ECO:0000256" key="2">
    <source>
        <dbReference type="ARBA" id="ARBA00022527"/>
    </source>
</evidence>
<evidence type="ECO:0000256" key="4">
    <source>
        <dbReference type="ARBA" id="ARBA00022692"/>
    </source>
</evidence>
<evidence type="ECO:0000313" key="15">
    <source>
        <dbReference type="Proteomes" id="UP000596661"/>
    </source>
</evidence>
<dbReference type="FunFam" id="2.60.120.430:FF:000007">
    <property type="entry name" value="FERONIA receptor-like kinase"/>
    <property type="match status" value="1"/>
</dbReference>
<dbReference type="Gene3D" id="2.60.120.430">
    <property type="entry name" value="Galactose-binding lectin"/>
    <property type="match status" value="2"/>
</dbReference>
<organism evidence="14 15">
    <name type="scientific">Cannabis sativa</name>
    <name type="common">Hemp</name>
    <name type="synonym">Marijuana</name>
    <dbReference type="NCBI Taxonomy" id="3483"/>
    <lineage>
        <taxon>Eukaryota</taxon>
        <taxon>Viridiplantae</taxon>
        <taxon>Streptophyta</taxon>
        <taxon>Embryophyta</taxon>
        <taxon>Tracheophyta</taxon>
        <taxon>Spermatophyta</taxon>
        <taxon>Magnoliopsida</taxon>
        <taxon>eudicotyledons</taxon>
        <taxon>Gunneridae</taxon>
        <taxon>Pentapetalae</taxon>
        <taxon>rosids</taxon>
        <taxon>fabids</taxon>
        <taxon>Rosales</taxon>
        <taxon>Cannabaceae</taxon>
        <taxon>Cannabis</taxon>
    </lineage>
</organism>
<keyword evidence="4" id="KW-0812">Transmembrane</keyword>
<keyword evidence="3" id="KW-0808">Transferase</keyword>
<evidence type="ECO:0000256" key="11">
    <source>
        <dbReference type="ARBA" id="ARBA00023180"/>
    </source>
</evidence>
<dbReference type="EMBL" id="UZAU01000632">
    <property type="status" value="NOT_ANNOTATED_CDS"/>
    <property type="molecule type" value="Genomic_DNA"/>
</dbReference>
<dbReference type="GO" id="GO:0004674">
    <property type="term" value="F:protein serine/threonine kinase activity"/>
    <property type="evidence" value="ECO:0007669"/>
    <property type="project" value="UniProtKB-KW"/>
</dbReference>
<name>A0A803Q4S5_CANSA</name>
<keyword evidence="15" id="KW-1185">Reference proteome</keyword>
<dbReference type="InterPro" id="IPR024788">
    <property type="entry name" value="Malectin-like_Carb-bd_dom"/>
</dbReference>
<dbReference type="PANTHER" id="PTHR34590">
    <property type="entry name" value="OS03G0124300 PROTEIN-RELATED"/>
    <property type="match status" value="1"/>
</dbReference>
<keyword evidence="8" id="KW-0067">ATP-binding</keyword>
<evidence type="ECO:0000256" key="9">
    <source>
        <dbReference type="ARBA" id="ARBA00022989"/>
    </source>
</evidence>
<dbReference type="InterPro" id="IPR045272">
    <property type="entry name" value="ANXUR1/2-like"/>
</dbReference>
<keyword evidence="5 12" id="KW-0732">Signal</keyword>
<keyword evidence="11" id="KW-0325">Glycoprotein</keyword>
<keyword evidence="6" id="KW-0547">Nucleotide-binding</keyword>
<dbReference type="Proteomes" id="UP000596661">
    <property type="component" value="Chromosome 7"/>
</dbReference>
<comment type="subcellular location">
    <subcellularLocation>
        <location evidence="1">Membrane</location>
        <topology evidence="1">Single-pass type I membrane protein</topology>
    </subcellularLocation>
</comment>
<feature type="chain" id="PRO_5031124898" description="Malectin-like domain-containing protein" evidence="12">
    <location>
        <begin position="26"/>
        <end position="436"/>
    </location>
</feature>
<dbReference type="PANTHER" id="PTHR34590:SF5">
    <property type="entry name" value="OS04G0586500 PROTEIN"/>
    <property type="match status" value="1"/>
</dbReference>
<dbReference type="Gramene" id="evm.model.07.346">
    <property type="protein sequence ID" value="cds.evm.model.07.346"/>
    <property type="gene ID" value="evm.TU.07.346"/>
</dbReference>
<dbReference type="Pfam" id="PF12819">
    <property type="entry name" value="Malectin_like"/>
    <property type="match status" value="1"/>
</dbReference>
<keyword evidence="7" id="KW-0418">Kinase</keyword>
<reference evidence="14" key="1">
    <citation type="submission" date="2018-11" db="EMBL/GenBank/DDBJ databases">
        <authorList>
            <person name="Grassa J C."/>
        </authorList>
    </citation>
    <scope>NUCLEOTIDE SEQUENCE [LARGE SCALE GENOMIC DNA]</scope>
</reference>
<accession>A0A803Q4S5</accession>
<dbReference type="FunFam" id="2.60.120.430:FF:000003">
    <property type="entry name" value="FERONIA receptor-like kinase"/>
    <property type="match status" value="1"/>
</dbReference>
<evidence type="ECO:0000256" key="3">
    <source>
        <dbReference type="ARBA" id="ARBA00022679"/>
    </source>
</evidence>
<feature type="signal peptide" evidence="12">
    <location>
        <begin position="1"/>
        <end position="25"/>
    </location>
</feature>
<evidence type="ECO:0000256" key="5">
    <source>
        <dbReference type="ARBA" id="ARBA00022729"/>
    </source>
</evidence>
<evidence type="ECO:0000256" key="6">
    <source>
        <dbReference type="ARBA" id="ARBA00022741"/>
    </source>
</evidence>
<keyword evidence="9" id="KW-1133">Transmembrane helix</keyword>
<dbReference type="AlphaFoldDB" id="A0A803Q4S5"/>
<dbReference type="GO" id="GO:0004714">
    <property type="term" value="F:transmembrane receptor protein tyrosine kinase activity"/>
    <property type="evidence" value="ECO:0007669"/>
    <property type="project" value="InterPro"/>
</dbReference>
<dbReference type="GO" id="GO:0005524">
    <property type="term" value="F:ATP binding"/>
    <property type="evidence" value="ECO:0007669"/>
    <property type="project" value="UniProtKB-KW"/>
</dbReference>
<evidence type="ECO:0000256" key="10">
    <source>
        <dbReference type="ARBA" id="ARBA00023136"/>
    </source>
</evidence>
<evidence type="ECO:0000259" key="13">
    <source>
        <dbReference type="Pfam" id="PF12819"/>
    </source>
</evidence>
<dbReference type="GO" id="GO:0016020">
    <property type="term" value="C:membrane"/>
    <property type="evidence" value="ECO:0007669"/>
    <property type="project" value="UniProtKB-SubCell"/>
</dbReference>